<gene>
    <name evidence="7" type="ORF">H9Y04_25325</name>
</gene>
<dbReference type="Gene3D" id="3.40.1190.20">
    <property type="match status" value="1"/>
</dbReference>
<keyword evidence="5" id="KW-0067">ATP-binding</keyword>
<evidence type="ECO:0000256" key="5">
    <source>
        <dbReference type="ARBA" id="ARBA00022840"/>
    </source>
</evidence>
<dbReference type="GO" id="GO:0016301">
    <property type="term" value="F:kinase activity"/>
    <property type="evidence" value="ECO:0007669"/>
    <property type="project" value="UniProtKB-KW"/>
</dbReference>
<evidence type="ECO:0000313" key="8">
    <source>
        <dbReference type="Proteomes" id="UP000642284"/>
    </source>
</evidence>
<evidence type="ECO:0000256" key="2">
    <source>
        <dbReference type="ARBA" id="ARBA00022679"/>
    </source>
</evidence>
<sequence>MTATALTIGEAMASIRTAAPLELGGAAHLSIAGSETNVAIGLSRLGHEVSWVGVVGAEQPGNLIRRTLRAEGVGTRFVRTSEADFTGFIAFDQPAHDLTRVSYHRAGSAGSTLTAAECVAAVNAAAPRLLHLTGITPALSSTAREATLAAARAAHRAGVRVTLDVNYRARLWSRPAAAAALRELVPYVHTVFASEDELDLLSSASNPGEMLLADGVAEVVVTAGAKGAHCLTPDGRLHQPALDVTAVDSVGAGDAFVAGYLSGALERLPVADRLRRAATAGAFCVGTRGDWEGLPYRSDLALLSHGGGAALR</sequence>
<organism evidence="7 8">
    <name type="scientific">Streptomyces polyasparticus</name>
    <dbReference type="NCBI Taxonomy" id="2767826"/>
    <lineage>
        <taxon>Bacteria</taxon>
        <taxon>Bacillati</taxon>
        <taxon>Actinomycetota</taxon>
        <taxon>Actinomycetes</taxon>
        <taxon>Kitasatosporales</taxon>
        <taxon>Streptomycetaceae</taxon>
        <taxon>Streptomyces</taxon>
    </lineage>
</organism>
<keyword evidence="3" id="KW-0547">Nucleotide-binding</keyword>
<evidence type="ECO:0000259" key="6">
    <source>
        <dbReference type="Pfam" id="PF00294"/>
    </source>
</evidence>
<dbReference type="PROSITE" id="PS00584">
    <property type="entry name" value="PFKB_KINASES_2"/>
    <property type="match status" value="1"/>
</dbReference>
<dbReference type="Proteomes" id="UP000642284">
    <property type="component" value="Unassembled WGS sequence"/>
</dbReference>
<dbReference type="PANTHER" id="PTHR43085">
    <property type="entry name" value="HEXOKINASE FAMILY MEMBER"/>
    <property type="match status" value="1"/>
</dbReference>
<evidence type="ECO:0000256" key="4">
    <source>
        <dbReference type="ARBA" id="ARBA00022777"/>
    </source>
</evidence>
<dbReference type="InterPro" id="IPR029056">
    <property type="entry name" value="Ribokinase-like"/>
</dbReference>
<evidence type="ECO:0000256" key="1">
    <source>
        <dbReference type="ARBA" id="ARBA00010688"/>
    </source>
</evidence>
<dbReference type="InterPro" id="IPR011611">
    <property type="entry name" value="PfkB_dom"/>
</dbReference>
<keyword evidence="4 7" id="KW-0418">Kinase</keyword>
<keyword evidence="8" id="KW-1185">Reference proteome</keyword>
<dbReference type="EMBL" id="JACTVJ010000012">
    <property type="protein sequence ID" value="MBC9715866.1"/>
    <property type="molecule type" value="Genomic_DNA"/>
</dbReference>
<protein>
    <submittedName>
        <fullName evidence="7">Sugar kinase</fullName>
    </submittedName>
</protein>
<comment type="similarity">
    <text evidence="1">Belongs to the carbohydrate kinase PfkB family.</text>
</comment>
<evidence type="ECO:0000313" key="7">
    <source>
        <dbReference type="EMBL" id="MBC9715866.1"/>
    </source>
</evidence>
<name>A0ABR7SK69_9ACTN</name>
<dbReference type="PANTHER" id="PTHR43085:SF1">
    <property type="entry name" value="PSEUDOURIDINE KINASE-RELATED"/>
    <property type="match status" value="1"/>
</dbReference>
<keyword evidence="2" id="KW-0808">Transferase</keyword>
<dbReference type="Pfam" id="PF00294">
    <property type="entry name" value="PfkB"/>
    <property type="match status" value="1"/>
</dbReference>
<dbReference type="InterPro" id="IPR002173">
    <property type="entry name" value="Carboh/pur_kinase_PfkB_CS"/>
</dbReference>
<dbReference type="InterPro" id="IPR050306">
    <property type="entry name" value="PfkB_Carbo_kinase"/>
</dbReference>
<dbReference type="SUPFAM" id="SSF53613">
    <property type="entry name" value="Ribokinase-like"/>
    <property type="match status" value="1"/>
</dbReference>
<evidence type="ECO:0000256" key="3">
    <source>
        <dbReference type="ARBA" id="ARBA00022741"/>
    </source>
</evidence>
<feature type="domain" description="Carbohydrate kinase PfkB" evidence="6">
    <location>
        <begin position="21"/>
        <end position="292"/>
    </location>
</feature>
<dbReference type="CDD" id="cd01166">
    <property type="entry name" value="KdgK"/>
    <property type="match status" value="1"/>
</dbReference>
<proteinExistence type="inferred from homology"/>
<accession>A0ABR7SK69</accession>
<reference evidence="7 8" key="1">
    <citation type="submission" date="2020-08" db="EMBL/GenBank/DDBJ databases">
        <title>Genemic of Streptomyces polyaspartic.</title>
        <authorList>
            <person name="Liu W."/>
        </authorList>
    </citation>
    <scope>NUCLEOTIDE SEQUENCE [LARGE SCALE GENOMIC DNA]</scope>
    <source>
        <strain evidence="7 8">TRM66268-LWL</strain>
    </source>
</reference>
<comment type="caution">
    <text evidence="7">The sequence shown here is derived from an EMBL/GenBank/DDBJ whole genome shotgun (WGS) entry which is preliminary data.</text>
</comment>